<keyword evidence="1" id="KW-0812">Transmembrane</keyword>
<dbReference type="Pfam" id="PF17332">
    <property type="entry name" value="DUF5592"/>
    <property type="match status" value="1"/>
</dbReference>
<feature type="transmembrane region" description="Helical" evidence="1">
    <location>
        <begin position="43"/>
        <end position="62"/>
    </location>
</feature>
<dbReference type="AlphaFoldDB" id="A0A4R3JD24"/>
<keyword evidence="1" id="KW-0472">Membrane</keyword>
<accession>A0A4R3JD24</accession>
<dbReference type="EMBL" id="SLZV01000027">
    <property type="protein sequence ID" value="TCS63929.1"/>
    <property type="molecule type" value="Genomic_DNA"/>
</dbReference>
<evidence type="ECO:0000313" key="5">
    <source>
        <dbReference type="Proteomes" id="UP000702954"/>
    </source>
</evidence>
<feature type="transmembrane region" description="Helical" evidence="1">
    <location>
        <begin position="15"/>
        <end position="37"/>
    </location>
</feature>
<comment type="caution">
    <text evidence="3">The sequence shown here is derived from an EMBL/GenBank/DDBJ whole genome shotgun (WGS) entry which is preliminary data.</text>
</comment>
<keyword evidence="1" id="KW-1133">Transmembrane helix</keyword>
<evidence type="ECO:0000313" key="4">
    <source>
        <dbReference type="Proteomes" id="UP000294613"/>
    </source>
</evidence>
<name>A0A4R3JD24_9FIRM</name>
<dbReference type="RefSeq" id="WP_116442166.1">
    <property type="nucleotide sequence ID" value="NZ_BHEO01000008.1"/>
</dbReference>
<organism evidence="3 4">
    <name type="scientific">Faecalimonas umbilicata</name>
    <dbReference type="NCBI Taxonomy" id="1912855"/>
    <lineage>
        <taxon>Bacteria</taxon>
        <taxon>Bacillati</taxon>
        <taxon>Bacillota</taxon>
        <taxon>Clostridia</taxon>
        <taxon>Lachnospirales</taxon>
        <taxon>Lachnospiraceae</taxon>
        <taxon>Faecalimonas</taxon>
    </lineage>
</organism>
<dbReference type="InterPro" id="IPR020275">
    <property type="entry name" value="DUF5592"/>
</dbReference>
<reference evidence="3 4" key="2">
    <citation type="submission" date="2019-03" db="EMBL/GenBank/DDBJ databases">
        <title>Genomic Encyclopedia of Type Strains, Phase IV (KMG-IV): sequencing the most valuable type-strain genomes for metagenomic binning, comparative biology and taxonomic classification.</title>
        <authorList>
            <person name="Goeker M."/>
        </authorList>
    </citation>
    <scope>NUCLEOTIDE SEQUENCE [LARGE SCALE GENOMIC DNA]</scope>
    <source>
        <strain evidence="3 4">DSM 103426</strain>
    </source>
</reference>
<evidence type="ECO:0000313" key="3">
    <source>
        <dbReference type="EMBL" id="TCS63929.1"/>
    </source>
</evidence>
<gene>
    <name evidence="3" type="ORF">EDD74_1273</name>
    <name evidence="2" type="ORF">FAEUMB_26140</name>
</gene>
<proteinExistence type="predicted"/>
<evidence type="ECO:0000313" key="2">
    <source>
        <dbReference type="EMBL" id="GBU06073.1"/>
    </source>
</evidence>
<keyword evidence="5" id="KW-1185">Reference proteome</keyword>
<evidence type="ECO:0000256" key="1">
    <source>
        <dbReference type="SAM" id="Phobius"/>
    </source>
</evidence>
<dbReference type="EMBL" id="BHEO01000008">
    <property type="protein sequence ID" value="GBU06073.1"/>
    <property type="molecule type" value="Genomic_DNA"/>
</dbReference>
<dbReference type="Proteomes" id="UP000702954">
    <property type="component" value="Unassembled WGS sequence"/>
</dbReference>
<protein>
    <submittedName>
        <fullName evidence="3">Uncharacterized protein</fullName>
    </submittedName>
</protein>
<sequence>MRYMVTKEIESETQVVWFLYFQDMVFLTAWVVMTMILQKQVHTSLTFFFWVYSVVMGVILVLPCGRNPKRRNYQSIVLYFMRPKNIYSYAEIRTVHGYGQLQKNMEGKENEESGVE</sequence>
<dbReference type="Proteomes" id="UP000294613">
    <property type="component" value="Unassembled WGS sequence"/>
</dbReference>
<reference evidence="2 5" key="1">
    <citation type="journal article" date="2018" name="Int. J. Syst. Evol. Microbiol.">
        <title>Draft Genome Sequence of Faecalimonas umbilicata JCM 30896T, an Acetate-Producing Bacterium Isolated from Human Feces.</title>
        <authorList>
            <person name="Sakamoto M."/>
            <person name="Ikeyama N."/>
            <person name="Yuki M."/>
            <person name="Ohkuma M."/>
        </authorList>
    </citation>
    <scope>NUCLEOTIDE SEQUENCE [LARGE SCALE GENOMIC DNA]</scope>
    <source>
        <strain evidence="2 5">EGH7</strain>
    </source>
</reference>